<sequence length="70" mass="7859">MASGFDQSWSKQASRAKQGKSEASDRQSFLKRVKSESSNKKALGDTISMARRDKDRPPISILLKHHVTNE</sequence>
<comment type="caution">
    <text evidence="2">The sequence shown here is derived from an EMBL/GenBank/DDBJ whole genome shotgun (WGS) entry which is preliminary data.</text>
</comment>
<reference evidence="2" key="1">
    <citation type="journal article" date="2020" name="G3 (Bethesda)">
        <title>High-Quality Assemblies for Three Invasive Social Wasps from the &lt;i&gt;Vespula&lt;/i&gt; Genus.</title>
        <authorList>
            <person name="Harrop T.W.R."/>
            <person name="Guhlin J."/>
            <person name="McLaughlin G.M."/>
            <person name="Permina E."/>
            <person name="Stockwell P."/>
            <person name="Gilligan J."/>
            <person name="Le Lec M.F."/>
            <person name="Gruber M.A.M."/>
            <person name="Quinn O."/>
            <person name="Lovegrove M."/>
            <person name="Duncan E.J."/>
            <person name="Remnant E.J."/>
            <person name="Van Eeckhoven J."/>
            <person name="Graham B."/>
            <person name="Knapp R.A."/>
            <person name="Langford K.W."/>
            <person name="Kronenberg Z."/>
            <person name="Press M.O."/>
            <person name="Eacker S.M."/>
            <person name="Wilson-Rankin E.E."/>
            <person name="Purcell J."/>
            <person name="Lester P.J."/>
            <person name="Dearden P.K."/>
        </authorList>
    </citation>
    <scope>NUCLEOTIDE SEQUENCE</scope>
    <source>
        <strain evidence="2">Volc-1</strain>
    </source>
</reference>
<accession>A0A834UD13</accession>
<protein>
    <submittedName>
        <fullName evidence="2">Uncharacterized protein</fullName>
    </submittedName>
</protein>
<gene>
    <name evidence="2" type="ORF">H0235_004959</name>
</gene>
<feature type="compositionally biased region" description="Basic and acidic residues" evidence="1">
    <location>
        <begin position="33"/>
        <end position="43"/>
    </location>
</feature>
<proteinExistence type="predicted"/>
<dbReference type="EMBL" id="JACSDY010000003">
    <property type="protein sequence ID" value="KAF7432035.1"/>
    <property type="molecule type" value="Genomic_DNA"/>
</dbReference>
<evidence type="ECO:0000256" key="1">
    <source>
        <dbReference type="SAM" id="MobiDB-lite"/>
    </source>
</evidence>
<name>A0A834UD13_VESPE</name>
<dbReference type="AlphaFoldDB" id="A0A834UD13"/>
<evidence type="ECO:0000313" key="3">
    <source>
        <dbReference type="Proteomes" id="UP000600918"/>
    </source>
</evidence>
<dbReference type="Proteomes" id="UP000600918">
    <property type="component" value="Unassembled WGS sequence"/>
</dbReference>
<evidence type="ECO:0000313" key="2">
    <source>
        <dbReference type="EMBL" id="KAF7432035.1"/>
    </source>
</evidence>
<feature type="region of interest" description="Disordered" evidence="1">
    <location>
        <begin position="1"/>
        <end position="70"/>
    </location>
</feature>
<feature type="compositionally biased region" description="Polar residues" evidence="1">
    <location>
        <begin position="1"/>
        <end position="15"/>
    </location>
</feature>
<keyword evidence="3" id="KW-1185">Reference proteome</keyword>
<organism evidence="2 3">
    <name type="scientific">Vespula pensylvanica</name>
    <name type="common">Western yellow jacket</name>
    <name type="synonym">Wasp</name>
    <dbReference type="NCBI Taxonomy" id="30213"/>
    <lineage>
        <taxon>Eukaryota</taxon>
        <taxon>Metazoa</taxon>
        <taxon>Ecdysozoa</taxon>
        <taxon>Arthropoda</taxon>
        <taxon>Hexapoda</taxon>
        <taxon>Insecta</taxon>
        <taxon>Pterygota</taxon>
        <taxon>Neoptera</taxon>
        <taxon>Endopterygota</taxon>
        <taxon>Hymenoptera</taxon>
        <taxon>Apocrita</taxon>
        <taxon>Aculeata</taxon>
        <taxon>Vespoidea</taxon>
        <taxon>Vespidae</taxon>
        <taxon>Vespinae</taxon>
        <taxon>Vespula</taxon>
    </lineage>
</organism>